<evidence type="ECO:0000256" key="8">
    <source>
        <dbReference type="ARBA" id="ARBA00022840"/>
    </source>
</evidence>
<dbReference type="AlphaFoldDB" id="A0A978VEC6"/>
<evidence type="ECO:0000256" key="11">
    <source>
        <dbReference type="ARBA" id="ARBA00023180"/>
    </source>
</evidence>
<keyword evidence="8 12" id="KW-0067">ATP-binding</keyword>
<protein>
    <recommendedName>
        <fullName evidence="13">Protein kinase domain-containing protein</fullName>
    </recommendedName>
</protein>
<dbReference type="InterPro" id="IPR001245">
    <property type="entry name" value="Ser-Thr/Tyr_kinase_cat_dom"/>
</dbReference>
<evidence type="ECO:0000256" key="10">
    <source>
        <dbReference type="ARBA" id="ARBA00023136"/>
    </source>
</evidence>
<reference evidence="14" key="1">
    <citation type="journal article" date="2021" name="Front. Plant Sci.">
        <title>Chromosome-Scale Genome Assembly for Chinese Sour Jujube and Insights Into Its Genome Evolution and Domestication Signature.</title>
        <authorList>
            <person name="Shen L.-Y."/>
            <person name="Luo H."/>
            <person name="Wang X.-L."/>
            <person name="Wang X.-M."/>
            <person name="Qiu X.-J."/>
            <person name="Liu H."/>
            <person name="Zhou S.-S."/>
            <person name="Jia K.-H."/>
            <person name="Nie S."/>
            <person name="Bao Y.-T."/>
            <person name="Zhang R.-G."/>
            <person name="Yun Q.-Z."/>
            <person name="Chai Y.-H."/>
            <person name="Lu J.-Y."/>
            <person name="Li Y."/>
            <person name="Zhao S.-W."/>
            <person name="Mao J.-F."/>
            <person name="Jia S.-G."/>
            <person name="Mao Y.-M."/>
        </authorList>
    </citation>
    <scope>NUCLEOTIDE SEQUENCE</scope>
    <source>
        <strain evidence="14">AT0</strain>
        <tissue evidence="14">Leaf</tissue>
    </source>
</reference>
<sequence length="349" mass="39243">MMCMNFFHRLKARSRKSQASLSSKSHDISCGTFSSVKDVKMESSNFGIQIFSCDELLKATDNFDSAQKLGDGSSGTVYFGKLYDGRTVAVKQMKGNDPKRVEKFMNEIEVLSRLRHQNLVSLYGCTSRHSRELLLVYDYIPNGSVADHLHGEHAKLQGMTWSTRMNIATETASALAYLHASDIIHHDIKTSSVLLDKNFYVKLAGFALCRLFPSDVTHVSTVPRGTPGYIDPEYQQTKKLTCKSDVFSFGVVLMELVSSKPAVDITRPRHQINLSTMAMNMIQNHALNQLVDPCLGFDSDLKVRRMISAVAELAFQCLQCEKEMRPSMLYVLEELKSIQRRDFEADGNS</sequence>
<keyword evidence="3" id="KW-0808">Transferase</keyword>
<name>A0A978VEC6_ZIZJJ</name>
<dbReference type="GO" id="GO:0005886">
    <property type="term" value="C:plasma membrane"/>
    <property type="evidence" value="ECO:0007669"/>
    <property type="project" value="UniProtKB-ARBA"/>
</dbReference>
<comment type="caution">
    <text evidence="14">The sequence shown here is derived from an EMBL/GenBank/DDBJ whole genome shotgun (WGS) entry which is preliminary data.</text>
</comment>
<dbReference type="InterPro" id="IPR011009">
    <property type="entry name" value="Kinase-like_dom_sf"/>
</dbReference>
<dbReference type="Pfam" id="PF07714">
    <property type="entry name" value="PK_Tyr_Ser-Thr"/>
    <property type="match status" value="1"/>
</dbReference>
<dbReference type="SUPFAM" id="SSF56112">
    <property type="entry name" value="Protein kinase-like (PK-like)"/>
    <property type="match status" value="1"/>
</dbReference>
<evidence type="ECO:0000313" key="14">
    <source>
        <dbReference type="EMBL" id="KAH7528715.1"/>
    </source>
</evidence>
<evidence type="ECO:0000256" key="6">
    <source>
        <dbReference type="ARBA" id="ARBA00022741"/>
    </source>
</evidence>
<dbReference type="PROSITE" id="PS50011">
    <property type="entry name" value="PROTEIN_KINASE_DOM"/>
    <property type="match status" value="1"/>
</dbReference>
<evidence type="ECO:0000259" key="13">
    <source>
        <dbReference type="PROSITE" id="PS50011"/>
    </source>
</evidence>
<evidence type="ECO:0000256" key="2">
    <source>
        <dbReference type="ARBA" id="ARBA00022527"/>
    </source>
</evidence>
<dbReference type="OrthoDB" id="4062651at2759"/>
<proteinExistence type="predicted"/>
<evidence type="ECO:0000256" key="5">
    <source>
        <dbReference type="ARBA" id="ARBA00022729"/>
    </source>
</evidence>
<dbReference type="InterPro" id="IPR017441">
    <property type="entry name" value="Protein_kinase_ATP_BS"/>
</dbReference>
<feature type="domain" description="Protein kinase" evidence="13">
    <location>
        <begin position="63"/>
        <end position="338"/>
    </location>
</feature>
<keyword evidence="4" id="KW-0812">Transmembrane</keyword>
<comment type="subcellular location">
    <subcellularLocation>
        <location evidence="1">Membrane</location>
        <topology evidence="1">Single-pass membrane protein</topology>
    </subcellularLocation>
</comment>
<evidence type="ECO:0000256" key="4">
    <source>
        <dbReference type="ARBA" id="ARBA00022692"/>
    </source>
</evidence>
<dbReference type="GO" id="GO:0005524">
    <property type="term" value="F:ATP binding"/>
    <property type="evidence" value="ECO:0007669"/>
    <property type="project" value="UniProtKB-UniRule"/>
</dbReference>
<dbReference type="Gene3D" id="3.30.200.20">
    <property type="entry name" value="Phosphorylase Kinase, domain 1"/>
    <property type="match status" value="1"/>
</dbReference>
<dbReference type="EMBL" id="JAEACU010000005">
    <property type="protein sequence ID" value="KAH7528715.1"/>
    <property type="molecule type" value="Genomic_DNA"/>
</dbReference>
<keyword evidence="6 12" id="KW-0547">Nucleotide-binding</keyword>
<dbReference type="PROSITE" id="PS00107">
    <property type="entry name" value="PROTEIN_KINASE_ATP"/>
    <property type="match status" value="1"/>
</dbReference>
<dbReference type="Proteomes" id="UP000813462">
    <property type="component" value="Unassembled WGS sequence"/>
</dbReference>
<dbReference type="Gene3D" id="1.10.510.10">
    <property type="entry name" value="Transferase(Phosphotransferase) domain 1"/>
    <property type="match status" value="1"/>
</dbReference>
<keyword evidence="11" id="KW-0325">Glycoprotein</keyword>
<keyword evidence="10" id="KW-0472">Membrane</keyword>
<dbReference type="GO" id="GO:0004674">
    <property type="term" value="F:protein serine/threonine kinase activity"/>
    <property type="evidence" value="ECO:0007669"/>
    <property type="project" value="UniProtKB-KW"/>
</dbReference>
<evidence type="ECO:0000256" key="7">
    <source>
        <dbReference type="ARBA" id="ARBA00022777"/>
    </source>
</evidence>
<evidence type="ECO:0000256" key="12">
    <source>
        <dbReference type="PROSITE-ProRule" id="PRU10141"/>
    </source>
</evidence>
<dbReference type="PANTHER" id="PTHR46008:SF20">
    <property type="entry name" value="PROTEIN KINASE DOMAIN-CONTAINING PROTEIN"/>
    <property type="match status" value="1"/>
</dbReference>
<keyword evidence="7" id="KW-0418">Kinase</keyword>
<dbReference type="FunFam" id="1.10.510.10:FF:000161">
    <property type="entry name" value="Wall-associated receptor kinase-like 20"/>
    <property type="match status" value="1"/>
</dbReference>
<keyword evidence="5" id="KW-0732">Signal</keyword>
<evidence type="ECO:0000256" key="1">
    <source>
        <dbReference type="ARBA" id="ARBA00004167"/>
    </source>
</evidence>
<dbReference type="PANTHER" id="PTHR46008">
    <property type="entry name" value="LEAF RUST 10 DISEASE-RESISTANCE LOCUS RECEPTOR-LIKE PROTEIN KINASE-LIKE 1.4"/>
    <property type="match status" value="1"/>
</dbReference>
<gene>
    <name evidence="14" type="ORF">FEM48_Zijuj05G0101700</name>
</gene>
<evidence type="ECO:0000313" key="15">
    <source>
        <dbReference type="Proteomes" id="UP000813462"/>
    </source>
</evidence>
<accession>A0A978VEC6</accession>
<feature type="binding site" evidence="12">
    <location>
        <position position="91"/>
    </location>
    <ligand>
        <name>ATP</name>
        <dbReference type="ChEBI" id="CHEBI:30616"/>
    </ligand>
</feature>
<evidence type="ECO:0000256" key="9">
    <source>
        <dbReference type="ARBA" id="ARBA00022989"/>
    </source>
</evidence>
<organism evidence="14 15">
    <name type="scientific">Ziziphus jujuba var. spinosa</name>
    <dbReference type="NCBI Taxonomy" id="714518"/>
    <lineage>
        <taxon>Eukaryota</taxon>
        <taxon>Viridiplantae</taxon>
        <taxon>Streptophyta</taxon>
        <taxon>Embryophyta</taxon>
        <taxon>Tracheophyta</taxon>
        <taxon>Spermatophyta</taxon>
        <taxon>Magnoliopsida</taxon>
        <taxon>eudicotyledons</taxon>
        <taxon>Gunneridae</taxon>
        <taxon>Pentapetalae</taxon>
        <taxon>rosids</taxon>
        <taxon>fabids</taxon>
        <taxon>Rosales</taxon>
        <taxon>Rhamnaceae</taxon>
        <taxon>Paliureae</taxon>
        <taxon>Ziziphus</taxon>
    </lineage>
</organism>
<dbReference type="PIRSF" id="PIRSF000654">
    <property type="entry name" value="Integrin-linked_kinase"/>
    <property type="match status" value="1"/>
</dbReference>
<keyword evidence="2" id="KW-0723">Serine/threonine-protein kinase</keyword>
<dbReference type="InterPro" id="IPR000719">
    <property type="entry name" value="Prot_kinase_dom"/>
</dbReference>
<evidence type="ECO:0000256" key="3">
    <source>
        <dbReference type="ARBA" id="ARBA00022679"/>
    </source>
</evidence>
<keyword evidence="9" id="KW-1133">Transmembrane helix</keyword>